<dbReference type="InterPro" id="IPR011051">
    <property type="entry name" value="RmlC_Cupin_sf"/>
</dbReference>
<sequence>MQKHCLNDLMQVEYNCHNGLDHVKVFRAFSADNDGKCMDFLDFVNVPPGATIGLHRHGDNCEWYVIMQGQGKMIFCGEEISIKAGDVLKNPAFGEHALFNDSNDVIALIVFQFSGDNKHE</sequence>
<gene>
    <name evidence="3" type="ORF">H3N35_23265</name>
</gene>
<evidence type="ECO:0000259" key="2">
    <source>
        <dbReference type="Pfam" id="PF07883"/>
    </source>
</evidence>
<evidence type="ECO:0000256" key="1">
    <source>
        <dbReference type="ARBA" id="ARBA00022723"/>
    </source>
</evidence>
<organism evidence="3 4">
    <name type="scientific">Thalassomonas haliotis</name>
    <dbReference type="NCBI Taxonomy" id="485448"/>
    <lineage>
        <taxon>Bacteria</taxon>
        <taxon>Pseudomonadati</taxon>
        <taxon>Pseudomonadota</taxon>
        <taxon>Gammaproteobacteria</taxon>
        <taxon>Alteromonadales</taxon>
        <taxon>Colwelliaceae</taxon>
        <taxon>Thalassomonas</taxon>
    </lineage>
</organism>
<evidence type="ECO:0000313" key="4">
    <source>
        <dbReference type="Proteomes" id="UP001215231"/>
    </source>
</evidence>
<dbReference type="InterPro" id="IPR013096">
    <property type="entry name" value="Cupin_2"/>
</dbReference>
<dbReference type="InterPro" id="IPR014710">
    <property type="entry name" value="RmlC-like_jellyroll"/>
</dbReference>
<reference evidence="3 4" key="1">
    <citation type="journal article" date="2022" name="Mar. Drugs">
        <title>Bioassay-Guided Fractionation Leads to the Detection of Cholic Acid Generated by the Rare Thalassomonas sp.</title>
        <authorList>
            <person name="Pheiffer F."/>
            <person name="Schneider Y.K."/>
            <person name="Hansen E.H."/>
            <person name="Andersen J.H."/>
            <person name="Isaksson J."/>
            <person name="Busche T."/>
            <person name="R C."/>
            <person name="Kalinowski J."/>
            <person name="Zyl L.V."/>
            <person name="Trindade M."/>
        </authorList>
    </citation>
    <scope>NUCLEOTIDE SEQUENCE [LARGE SCALE GENOMIC DNA]</scope>
    <source>
        <strain evidence="3 4">A5K-61T</strain>
    </source>
</reference>
<name>A0ABY7VE02_9GAMM</name>
<dbReference type="Pfam" id="PF07883">
    <property type="entry name" value="Cupin_2"/>
    <property type="match status" value="1"/>
</dbReference>
<keyword evidence="4" id="KW-1185">Reference proteome</keyword>
<protein>
    <submittedName>
        <fullName evidence="3">Cupin domain-containing protein</fullName>
    </submittedName>
</protein>
<dbReference type="PANTHER" id="PTHR35848:SF6">
    <property type="entry name" value="CUPIN TYPE-2 DOMAIN-CONTAINING PROTEIN"/>
    <property type="match status" value="1"/>
</dbReference>
<proteinExistence type="predicted"/>
<dbReference type="InterPro" id="IPR051610">
    <property type="entry name" value="GPI/OXD"/>
</dbReference>
<feature type="domain" description="Cupin type-2" evidence="2">
    <location>
        <begin position="43"/>
        <end position="109"/>
    </location>
</feature>
<dbReference type="SUPFAM" id="SSF51182">
    <property type="entry name" value="RmlC-like cupins"/>
    <property type="match status" value="1"/>
</dbReference>
<dbReference type="RefSeq" id="WP_274051254.1">
    <property type="nucleotide sequence ID" value="NZ_CP059693.1"/>
</dbReference>
<keyword evidence="1" id="KW-0479">Metal-binding</keyword>
<dbReference type="Proteomes" id="UP001215231">
    <property type="component" value="Chromosome"/>
</dbReference>
<dbReference type="Gene3D" id="2.60.120.10">
    <property type="entry name" value="Jelly Rolls"/>
    <property type="match status" value="1"/>
</dbReference>
<dbReference type="EMBL" id="CP059693">
    <property type="protein sequence ID" value="WDE11123.1"/>
    <property type="molecule type" value="Genomic_DNA"/>
</dbReference>
<accession>A0ABY7VE02</accession>
<dbReference type="PANTHER" id="PTHR35848">
    <property type="entry name" value="OXALATE-BINDING PROTEIN"/>
    <property type="match status" value="1"/>
</dbReference>
<evidence type="ECO:0000313" key="3">
    <source>
        <dbReference type="EMBL" id="WDE11123.1"/>
    </source>
</evidence>